<sequence>MRSILALDPPHTHGLIRSRDLLSLGLSSHRIHQHIAQGELIRVRQGVLIARALWQEMSETERYITRVRATSLTVSRQLTFSHESAAALWGLPVPHSRHTRVHALDPHPGGGGGYRGLTIHRMEPDPGSTVHNGLRTTSLERTLIDLARRLSLVDSVPAIDHALRHFDGCTPEHLREYADTLVVSQRGFHRMHRALLLSREGAESVGESISRVRMHELGFADPVLQKTFEGLPFRVDFWWPEAQVIGEFDGQIKYVTRASPADLSPADVVWREKRREDELRTRCRRFVRWDWAVARSPQRLATLLTEAGVPRPRIDRTS</sequence>
<dbReference type="Proteomes" id="UP000318331">
    <property type="component" value="Unassembled WGS sequence"/>
</dbReference>
<name>A0A543I514_9MICO</name>
<dbReference type="AlphaFoldDB" id="A0A543I514"/>
<dbReference type="Pfam" id="PF13338">
    <property type="entry name" value="AbiEi_4"/>
    <property type="match status" value="1"/>
</dbReference>
<evidence type="ECO:0000313" key="2">
    <source>
        <dbReference type="EMBL" id="TQM65693.1"/>
    </source>
</evidence>
<gene>
    <name evidence="2" type="ORF">FB466_0505</name>
</gene>
<evidence type="ECO:0000313" key="3">
    <source>
        <dbReference type="Proteomes" id="UP000318331"/>
    </source>
</evidence>
<dbReference type="EMBL" id="VFPN01000001">
    <property type="protein sequence ID" value="TQM65693.1"/>
    <property type="molecule type" value="Genomic_DNA"/>
</dbReference>
<protein>
    <recommendedName>
        <fullName evidence="1">AbiEi antitoxin N-terminal domain-containing protein</fullName>
    </recommendedName>
</protein>
<comment type="caution">
    <text evidence="2">The sequence shown here is derived from an EMBL/GenBank/DDBJ whole genome shotgun (WGS) entry which is preliminary data.</text>
</comment>
<proteinExistence type="predicted"/>
<feature type="domain" description="AbiEi antitoxin N-terminal" evidence="1">
    <location>
        <begin position="13"/>
        <end position="47"/>
    </location>
</feature>
<keyword evidence="3" id="KW-1185">Reference proteome</keyword>
<evidence type="ECO:0000259" key="1">
    <source>
        <dbReference type="Pfam" id="PF13338"/>
    </source>
</evidence>
<organism evidence="2 3">
    <name type="scientific">Klugiella xanthotipulae</name>
    <dbReference type="NCBI Taxonomy" id="244735"/>
    <lineage>
        <taxon>Bacteria</taxon>
        <taxon>Bacillati</taxon>
        <taxon>Actinomycetota</taxon>
        <taxon>Actinomycetes</taxon>
        <taxon>Micrococcales</taxon>
        <taxon>Microbacteriaceae</taxon>
        <taxon>Klugiella</taxon>
    </lineage>
</organism>
<dbReference type="InterPro" id="IPR025159">
    <property type="entry name" value="AbiEi_N"/>
</dbReference>
<dbReference type="RefSeq" id="WP_141915559.1">
    <property type="nucleotide sequence ID" value="NZ_BAAAYS010000001.1"/>
</dbReference>
<dbReference type="OrthoDB" id="5517693at2"/>
<reference evidence="2 3" key="1">
    <citation type="submission" date="2019-06" db="EMBL/GenBank/DDBJ databases">
        <title>Sequencing the genomes of 1000 actinobacteria strains.</title>
        <authorList>
            <person name="Klenk H.-P."/>
        </authorList>
    </citation>
    <scope>NUCLEOTIDE SEQUENCE [LARGE SCALE GENOMIC DNA]</scope>
    <source>
        <strain evidence="2 3">DSM 18031</strain>
    </source>
</reference>
<accession>A0A543I514</accession>